<dbReference type="InterPro" id="IPR019786">
    <property type="entry name" value="Zinc_finger_PHD-type_CS"/>
</dbReference>
<dbReference type="SUPFAM" id="SSF57903">
    <property type="entry name" value="FYVE/PHD zinc finger"/>
    <property type="match status" value="1"/>
</dbReference>
<sequence length="688" mass="80477">MNIKRSFGLTNQRHADDATSVKLMLEEMAELGEDNPVLGFKFQGSMPPGFEEFDDEDYFLALQHPLQKEMMRKFGEQIICVDSTHGTNCYDFKLITVLVVDDFGEGFPVAWCISNREDFTTLRKFFTLVKNNTRCSINFNLFMSDDAPAFYNAWTDVFDFTGQKLLCYFHFDKVIRTRIQSLILNKLKACEIYKAVIVLFSEPNKEVFMKMYEKFKSNLQEDTDIEKFSKYFSDKYENREKEIAMCFRSGSKIRTNNHLESFHRDFKYNYLSGKVNKRLDHCLYKLLEYVKDKGCKRIINLERGKMSSQKKKSIELRHKKSLNLEASIIYKESENSFIVKGKFDYNVEILETKCPVNCHLKCNECSVCIPDIKCPCMDSVLNGLICKHAHLVCRTEKVKKQPTSIPDVSEEIANVRKTLCKPRSTEISITDTEKLLEEIKNQINNLDPDKYQLKILEVNRMLRNVCNFITLEDSETVLPSPRSGNNLKIVRQCAFFSTRKERKISHRLAKPLLEDRINIRKALIDDETLPESDHQAYCLKSENIEDEERTVTPAKKRKIMKHKYFIIDKRHQNILKCILNKNISNSSFQNEGLLSAEDIKSCNDIQDSIIDHDIKIVKHLFDEEGWKKLNRELTLKQDIWRCNYCKIATTSKNMVQCDVCCYWYHWECVNFKNASEIDSFLCAECSLK</sequence>
<comment type="caution">
    <text evidence="5">The sequence shown here is derived from an EMBL/GenBank/DDBJ whole genome shotgun (WGS) entry which is preliminary data.</text>
</comment>
<dbReference type="SMART" id="SM00249">
    <property type="entry name" value="PHD"/>
    <property type="match status" value="1"/>
</dbReference>
<dbReference type="InterPro" id="IPR011011">
    <property type="entry name" value="Znf_FYVE_PHD"/>
</dbReference>
<evidence type="ECO:0000256" key="1">
    <source>
        <dbReference type="ARBA" id="ARBA00022723"/>
    </source>
</evidence>
<name>A0A8X6Q0Z6_NEPPI</name>
<organism evidence="5 6">
    <name type="scientific">Nephila pilipes</name>
    <name type="common">Giant wood spider</name>
    <name type="synonym">Nephila maculata</name>
    <dbReference type="NCBI Taxonomy" id="299642"/>
    <lineage>
        <taxon>Eukaryota</taxon>
        <taxon>Metazoa</taxon>
        <taxon>Ecdysozoa</taxon>
        <taxon>Arthropoda</taxon>
        <taxon>Chelicerata</taxon>
        <taxon>Arachnida</taxon>
        <taxon>Araneae</taxon>
        <taxon>Araneomorphae</taxon>
        <taxon>Entelegynae</taxon>
        <taxon>Araneoidea</taxon>
        <taxon>Nephilidae</taxon>
        <taxon>Nephila</taxon>
    </lineage>
</organism>
<dbReference type="InterPro" id="IPR013083">
    <property type="entry name" value="Znf_RING/FYVE/PHD"/>
</dbReference>
<dbReference type="PROSITE" id="PS01359">
    <property type="entry name" value="ZF_PHD_1"/>
    <property type="match status" value="1"/>
</dbReference>
<dbReference type="Pfam" id="PF21056">
    <property type="entry name" value="ZSWIM1-3_RNaseH-like"/>
    <property type="match status" value="1"/>
</dbReference>
<evidence type="ECO:0000259" key="4">
    <source>
        <dbReference type="SMART" id="SM00249"/>
    </source>
</evidence>
<evidence type="ECO:0000256" key="3">
    <source>
        <dbReference type="ARBA" id="ARBA00022833"/>
    </source>
</evidence>
<dbReference type="EMBL" id="BMAW01074790">
    <property type="protein sequence ID" value="GFT93690.1"/>
    <property type="molecule type" value="Genomic_DNA"/>
</dbReference>
<dbReference type="Proteomes" id="UP000887013">
    <property type="component" value="Unassembled WGS sequence"/>
</dbReference>
<gene>
    <name evidence="5" type="primary">AVEN_2525_1</name>
    <name evidence="5" type="ORF">NPIL_544981</name>
</gene>
<keyword evidence="1" id="KW-0479">Metal-binding</keyword>
<feature type="domain" description="Zinc finger PHD-type" evidence="4">
    <location>
        <begin position="641"/>
        <end position="686"/>
    </location>
</feature>
<reference evidence="5" key="1">
    <citation type="submission" date="2020-08" db="EMBL/GenBank/DDBJ databases">
        <title>Multicomponent nature underlies the extraordinary mechanical properties of spider dragline silk.</title>
        <authorList>
            <person name="Kono N."/>
            <person name="Nakamura H."/>
            <person name="Mori M."/>
            <person name="Yoshida Y."/>
            <person name="Ohtoshi R."/>
            <person name="Malay A.D."/>
            <person name="Moran D.A.P."/>
            <person name="Tomita M."/>
            <person name="Numata K."/>
            <person name="Arakawa K."/>
        </authorList>
    </citation>
    <scope>NUCLEOTIDE SEQUENCE</scope>
</reference>
<proteinExistence type="predicted"/>
<accession>A0A8X6Q0Z6</accession>
<dbReference type="OrthoDB" id="6424715at2759"/>
<dbReference type="AlphaFoldDB" id="A0A8X6Q0Z6"/>
<evidence type="ECO:0000313" key="5">
    <source>
        <dbReference type="EMBL" id="GFT93690.1"/>
    </source>
</evidence>
<evidence type="ECO:0000256" key="2">
    <source>
        <dbReference type="ARBA" id="ARBA00022771"/>
    </source>
</evidence>
<dbReference type="PANTHER" id="PTHR33977">
    <property type="entry name" value="ZINC ION BINDING PROTEIN"/>
    <property type="match status" value="1"/>
</dbReference>
<dbReference type="Gene3D" id="3.30.40.10">
    <property type="entry name" value="Zinc/RING finger domain, C3HC4 (zinc finger)"/>
    <property type="match status" value="1"/>
</dbReference>
<keyword evidence="2" id="KW-0863">Zinc-finger</keyword>
<evidence type="ECO:0000313" key="6">
    <source>
        <dbReference type="Proteomes" id="UP000887013"/>
    </source>
</evidence>
<dbReference type="InterPro" id="IPR048324">
    <property type="entry name" value="ZSWIM1-3_RNaseH-like"/>
</dbReference>
<dbReference type="PANTHER" id="PTHR33977:SF1">
    <property type="entry name" value="ZINC ION BINDING PROTEIN"/>
    <property type="match status" value="1"/>
</dbReference>
<keyword evidence="6" id="KW-1185">Reference proteome</keyword>
<protein>
    <recommendedName>
        <fullName evidence="4">Zinc finger PHD-type domain-containing protein</fullName>
    </recommendedName>
</protein>
<keyword evidence="3" id="KW-0862">Zinc</keyword>
<dbReference type="GO" id="GO:0008270">
    <property type="term" value="F:zinc ion binding"/>
    <property type="evidence" value="ECO:0007669"/>
    <property type="project" value="UniProtKB-KW"/>
</dbReference>
<dbReference type="InterPro" id="IPR001965">
    <property type="entry name" value="Znf_PHD"/>
</dbReference>